<dbReference type="GO" id="GO:0061630">
    <property type="term" value="F:ubiquitin protein ligase activity"/>
    <property type="evidence" value="ECO:0007669"/>
    <property type="project" value="TreeGrafter"/>
</dbReference>
<dbReference type="EMBL" id="PEKT03000001">
    <property type="protein sequence ID" value="KAK8442034.1"/>
    <property type="molecule type" value="Genomic_DNA"/>
</dbReference>
<accession>A0A2H0ZQC4</accession>
<comment type="caution">
    <text evidence="8">The sequence shown here is derived from an EMBL/GenBank/DDBJ whole genome shotgun (WGS) entry which is preliminary data.</text>
</comment>
<organism evidence="8">
    <name type="scientific">Candidozyma auris</name>
    <name type="common">Yeast</name>
    <name type="synonym">Candida auris</name>
    <dbReference type="NCBI Taxonomy" id="498019"/>
    <lineage>
        <taxon>Eukaryota</taxon>
        <taxon>Fungi</taxon>
        <taxon>Dikarya</taxon>
        <taxon>Ascomycota</taxon>
        <taxon>Saccharomycotina</taxon>
        <taxon>Pichiomycetes</taxon>
        <taxon>Metschnikowiaceae</taxon>
        <taxon>Candidozyma</taxon>
    </lineage>
</organism>
<evidence type="ECO:0000259" key="6">
    <source>
        <dbReference type="PROSITE" id="PS50089"/>
    </source>
</evidence>
<dbReference type="PANTHER" id="PTHR15710:SF243">
    <property type="entry name" value="E3 UBIQUITIN-PROTEIN LIGASE PRAJA-2 ISOFORM X1"/>
    <property type="match status" value="1"/>
</dbReference>
<dbReference type="GO" id="GO:0005737">
    <property type="term" value="C:cytoplasm"/>
    <property type="evidence" value="ECO:0007669"/>
    <property type="project" value="TreeGrafter"/>
</dbReference>
<dbReference type="GO" id="GO:0016567">
    <property type="term" value="P:protein ubiquitination"/>
    <property type="evidence" value="ECO:0007669"/>
    <property type="project" value="TreeGrafter"/>
</dbReference>
<dbReference type="EMBL" id="PEKT02000004">
    <property type="protein sequence ID" value="PIS55776.1"/>
    <property type="molecule type" value="Genomic_DNA"/>
</dbReference>
<dbReference type="STRING" id="498019.A0A2H0ZQC4"/>
<gene>
    <name evidence="8" type="ORF">B9J08_001881</name>
    <name evidence="7" type="ORF">B9J08_00351</name>
</gene>
<sequence length="202" mass="23485">MTTYEDDHNLRYQSAEDTVRQHQTFSSIIENFISDTTVDAEGHRHTGRELFNRALRTINAEERTEILAEIIASLERGRDKFRPDTGVSQEFLDNLERVDVSTLPESADCPICTNRFHDNEYPLIVKLPCQLTGSSKRDHVFDMDCITPWLKMHSSCPLCRFDVRDAESVRRQRLERDLARAKAEIANEEDEEEEEDGWDMYG</sequence>
<dbReference type="VEuPathDB" id="FungiDB:B9J08_001881"/>
<proteinExistence type="predicted"/>
<evidence type="ECO:0000256" key="3">
    <source>
        <dbReference type="ARBA" id="ARBA00022833"/>
    </source>
</evidence>
<name>A0A2H0ZQC4_CANAR</name>
<keyword evidence="5" id="KW-0175">Coiled coil</keyword>
<keyword evidence="1" id="KW-0479">Metal-binding</keyword>
<evidence type="ECO:0000313" key="8">
    <source>
        <dbReference type="EMBL" id="PIS55776.1"/>
    </source>
</evidence>
<dbReference type="PANTHER" id="PTHR15710">
    <property type="entry name" value="E3 UBIQUITIN-PROTEIN LIGASE PRAJA"/>
    <property type="match status" value="1"/>
</dbReference>
<dbReference type="OMA" id="DWDDNYG"/>
<dbReference type="PROSITE" id="PS50089">
    <property type="entry name" value="ZF_RING_2"/>
    <property type="match status" value="1"/>
</dbReference>
<dbReference type="InterPro" id="IPR001841">
    <property type="entry name" value="Znf_RING"/>
</dbReference>
<feature type="coiled-coil region" evidence="5">
    <location>
        <begin position="164"/>
        <end position="196"/>
    </location>
</feature>
<protein>
    <recommendedName>
        <fullName evidence="6">RING-type domain-containing protein</fullName>
    </recommendedName>
</protein>
<evidence type="ECO:0000313" key="7">
    <source>
        <dbReference type="EMBL" id="KAK8442034.1"/>
    </source>
</evidence>
<evidence type="ECO:0000256" key="1">
    <source>
        <dbReference type="ARBA" id="ARBA00022723"/>
    </source>
</evidence>
<feature type="domain" description="RING-type" evidence="6">
    <location>
        <begin position="109"/>
        <end position="160"/>
    </location>
</feature>
<dbReference type="Gene3D" id="3.30.40.10">
    <property type="entry name" value="Zinc/RING finger domain, C3HC4 (zinc finger)"/>
    <property type="match status" value="1"/>
</dbReference>
<dbReference type="Pfam" id="PF13639">
    <property type="entry name" value="zf-RING_2"/>
    <property type="match status" value="1"/>
</dbReference>
<evidence type="ECO:0000256" key="5">
    <source>
        <dbReference type="SAM" id="Coils"/>
    </source>
</evidence>
<reference evidence="7" key="4">
    <citation type="submission" date="2024-03" db="EMBL/GenBank/DDBJ databases">
        <title>Improved genome assembly of Candida auris strain B8441 and annotation of B11205.</title>
        <authorList>
            <person name="Cauldron N.C."/>
            <person name="Shea T."/>
            <person name="Cuomo C.A."/>
        </authorList>
    </citation>
    <scope>NUCLEOTIDE SEQUENCE</scope>
    <source>
        <strain evidence="7">B8441</strain>
    </source>
</reference>
<dbReference type="VEuPathDB" id="FungiDB:CJJ07_002376"/>
<dbReference type="VEuPathDB" id="FungiDB:CJI97_002542"/>
<keyword evidence="9" id="KW-1185">Reference proteome</keyword>
<evidence type="ECO:0000256" key="4">
    <source>
        <dbReference type="PROSITE-ProRule" id="PRU00175"/>
    </source>
</evidence>
<keyword evidence="2 4" id="KW-0863">Zinc-finger</keyword>
<dbReference type="VEuPathDB" id="FungiDB:CJI96_0000339"/>
<reference evidence="8 9" key="1">
    <citation type="journal article" date="2017" name="Clin. Infect. Dis.">
        <title>Simultaneous emergence of multidrug-resistant Candida auris on 3 continents confirmed by whole-genome sequencing and epidemiological analyses.</title>
        <authorList>
            <person name="Lockhart S.R."/>
            <person name="Etienne K.A."/>
            <person name="Vallabhaneni S."/>
            <person name="Farooqi J."/>
            <person name="Chowdhary A."/>
            <person name="Govender N.P."/>
            <person name="Colombo A.L."/>
            <person name="Calvo B."/>
            <person name="Cuomo C.A."/>
            <person name="Desjardins C.A."/>
            <person name="Berkow E.L."/>
            <person name="Castanheira M."/>
            <person name="Magobo R.E."/>
            <person name="Jabeen K."/>
            <person name="Asghar R.J."/>
            <person name="Meis J.F."/>
            <person name="Jackson B."/>
            <person name="Chiller T."/>
            <person name="Litvintseva A.P."/>
        </authorList>
    </citation>
    <scope>NUCLEOTIDE SEQUENCE [LARGE SCALE GENOMIC DNA]</scope>
    <source>
        <strain evidence="8 9">B8441</strain>
    </source>
</reference>
<reference evidence="7 9" key="3">
    <citation type="journal article" date="2018" name="Nat. Commun.">
        <title>Genomic insights into multidrug-resistance, mating and virulence in Candida auris and related emerging species.</title>
        <authorList>
            <person name="Munoz J.F."/>
            <person name="Gade L."/>
            <person name="Chow N.A."/>
            <person name="Loparev V.N."/>
            <person name="Juieng P."/>
            <person name="Berkow E.L."/>
            <person name="Farrer R.A."/>
            <person name="Litvintseva A.P."/>
            <person name="Cuomo C.A."/>
        </authorList>
    </citation>
    <scope>GENOME REANNOTATION</scope>
    <source>
        <strain evidence="7 9">B8441</strain>
    </source>
</reference>
<reference evidence="8" key="2">
    <citation type="submission" date="2017-11" db="EMBL/GenBank/DDBJ databases">
        <title>Candida auris genome assembly and annotation.</title>
        <authorList>
            <person name="Munoz J.F."/>
            <person name="Gade L.G."/>
            <person name="Chow N.A."/>
            <person name="Litvintseva A.P."/>
            <person name="Loparev V.N."/>
            <person name="Cuomo C.A."/>
        </authorList>
    </citation>
    <scope>NUCLEOTIDE SEQUENCE</scope>
    <source>
        <strain evidence="8">B8441</strain>
    </source>
</reference>
<dbReference type="GO" id="GO:0008270">
    <property type="term" value="F:zinc ion binding"/>
    <property type="evidence" value="ECO:0007669"/>
    <property type="project" value="UniProtKB-KW"/>
</dbReference>
<evidence type="ECO:0000313" key="9">
    <source>
        <dbReference type="Proteomes" id="UP000230249"/>
    </source>
</evidence>
<dbReference type="AlphaFoldDB" id="A0A2H0ZQC4"/>
<dbReference type="InterPro" id="IPR013083">
    <property type="entry name" value="Znf_RING/FYVE/PHD"/>
</dbReference>
<evidence type="ECO:0000256" key="2">
    <source>
        <dbReference type="ARBA" id="ARBA00022771"/>
    </source>
</evidence>
<dbReference type="Proteomes" id="UP000230249">
    <property type="component" value="Unassembled WGS sequence"/>
</dbReference>
<dbReference type="SUPFAM" id="SSF57850">
    <property type="entry name" value="RING/U-box"/>
    <property type="match status" value="1"/>
</dbReference>
<dbReference type="VEuPathDB" id="FungiDB:CJJ09_001601"/>
<keyword evidence="3" id="KW-0862">Zinc</keyword>